<comment type="caution">
    <text evidence="1">The sequence shown here is derived from an EMBL/GenBank/DDBJ whole genome shotgun (WGS) entry which is preliminary data.</text>
</comment>
<gene>
    <name evidence="1" type="ORF">AXG93_2175s1380</name>
</gene>
<name>A0A176W823_MARPO</name>
<dbReference type="Proteomes" id="UP000077202">
    <property type="component" value="Unassembled WGS sequence"/>
</dbReference>
<proteinExistence type="predicted"/>
<evidence type="ECO:0000313" key="2">
    <source>
        <dbReference type="Proteomes" id="UP000077202"/>
    </source>
</evidence>
<accession>A0A176W823</accession>
<dbReference type="AlphaFoldDB" id="A0A176W823"/>
<evidence type="ECO:0000313" key="1">
    <source>
        <dbReference type="EMBL" id="OAE28555.1"/>
    </source>
</evidence>
<organism evidence="1 2">
    <name type="scientific">Marchantia polymorpha subsp. ruderalis</name>
    <dbReference type="NCBI Taxonomy" id="1480154"/>
    <lineage>
        <taxon>Eukaryota</taxon>
        <taxon>Viridiplantae</taxon>
        <taxon>Streptophyta</taxon>
        <taxon>Embryophyta</taxon>
        <taxon>Marchantiophyta</taxon>
        <taxon>Marchantiopsida</taxon>
        <taxon>Marchantiidae</taxon>
        <taxon>Marchantiales</taxon>
        <taxon>Marchantiaceae</taxon>
        <taxon>Marchantia</taxon>
    </lineage>
</organism>
<dbReference type="EMBL" id="LVLJ01001709">
    <property type="protein sequence ID" value="OAE28555.1"/>
    <property type="molecule type" value="Genomic_DNA"/>
</dbReference>
<reference evidence="1" key="1">
    <citation type="submission" date="2016-03" db="EMBL/GenBank/DDBJ databases">
        <title>Mechanisms controlling the formation of the plant cell surface in tip-growing cells are functionally conserved among land plants.</title>
        <authorList>
            <person name="Honkanen S."/>
            <person name="Jones V.A."/>
            <person name="Morieri G."/>
            <person name="Champion C."/>
            <person name="Hetherington A.J."/>
            <person name="Kelly S."/>
            <person name="Saint-Marcoux D."/>
            <person name="Proust H."/>
            <person name="Prescott H."/>
            <person name="Dolan L."/>
        </authorList>
    </citation>
    <scope>NUCLEOTIDE SEQUENCE [LARGE SCALE GENOMIC DNA]</scope>
    <source>
        <tissue evidence="1">Whole gametophyte</tissue>
    </source>
</reference>
<keyword evidence="2" id="KW-1185">Reference proteome</keyword>
<protein>
    <submittedName>
        <fullName evidence="1">Uncharacterized protein</fullName>
    </submittedName>
</protein>
<sequence>MGGAVAPFMMHNVSAMISCRALEQVACLNCGGDDSVLELALVIEANLSSVLDQRPCPEETASSVLESEPG</sequence>